<keyword evidence="6" id="KW-0547">Nucleotide-binding</keyword>
<dbReference type="STRING" id="1223545.GS4_11_02320"/>
<dbReference type="eggNOG" id="COG1132">
    <property type="taxonomic scope" value="Bacteria"/>
</dbReference>
<keyword evidence="3" id="KW-1003">Cell membrane</keyword>
<evidence type="ECO:0000256" key="6">
    <source>
        <dbReference type="ARBA" id="ARBA00022741"/>
    </source>
</evidence>
<feature type="transmembrane region" description="Helical" evidence="12">
    <location>
        <begin position="161"/>
        <end position="186"/>
    </location>
</feature>
<evidence type="ECO:0000259" key="14">
    <source>
        <dbReference type="PROSITE" id="PS50929"/>
    </source>
</evidence>
<dbReference type="Gene3D" id="3.40.50.300">
    <property type="entry name" value="P-loop containing nucleotide triphosphate hydrolases"/>
    <property type="match status" value="1"/>
</dbReference>
<dbReference type="Pfam" id="PF00664">
    <property type="entry name" value="ABC_membrane"/>
    <property type="match status" value="1"/>
</dbReference>
<dbReference type="InterPro" id="IPR027417">
    <property type="entry name" value="P-loop_NTPase"/>
</dbReference>
<keyword evidence="7 15" id="KW-0067">ATP-binding</keyword>
<dbReference type="FunFam" id="3.40.50.300:FF:000221">
    <property type="entry name" value="Multidrug ABC transporter ATP-binding protein"/>
    <property type="match status" value="1"/>
</dbReference>
<evidence type="ECO:0000256" key="2">
    <source>
        <dbReference type="ARBA" id="ARBA00022448"/>
    </source>
</evidence>
<comment type="subcellular location">
    <subcellularLocation>
        <location evidence="1">Cell inner membrane</location>
        <topology evidence="1">Multi-pass membrane protein</topology>
    </subcellularLocation>
</comment>
<dbReference type="SUPFAM" id="SSF90123">
    <property type="entry name" value="ABC transporter transmembrane region"/>
    <property type="match status" value="1"/>
</dbReference>
<dbReference type="InterPro" id="IPR011527">
    <property type="entry name" value="ABC1_TM_dom"/>
</dbReference>
<dbReference type="PANTHER" id="PTHR43394:SF1">
    <property type="entry name" value="ATP-BINDING CASSETTE SUB-FAMILY B MEMBER 10, MITOCHONDRIAL"/>
    <property type="match status" value="1"/>
</dbReference>
<comment type="caution">
    <text evidence="15">The sequence shown here is derived from an EMBL/GenBank/DDBJ whole genome shotgun (WGS) entry which is preliminary data.</text>
</comment>
<evidence type="ECO:0000256" key="7">
    <source>
        <dbReference type="ARBA" id="ARBA00022840"/>
    </source>
</evidence>
<feature type="domain" description="ABC transmembrane type-1" evidence="14">
    <location>
        <begin position="48"/>
        <end position="336"/>
    </location>
</feature>
<protein>
    <submittedName>
        <fullName evidence="15">Putative ABC transporter permease/ATP-binding protein</fullName>
    </submittedName>
</protein>
<evidence type="ECO:0000313" key="16">
    <source>
        <dbReference type="Proteomes" id="UP000011666"/>
    </source>
</evidence>
<feature type="transmembrane region" description="Helical" evidence="12">
    <location>
        <begin position="48"/>
        <end position="71"/>
    </location>
</feature>
<evidence type="ECO:0000256" key="3">
    <source>
        <dbReference type="ARBA" id="ARBA00022475"/>
    </source>
</evidence>
<dbReference type="PROSITE" id="PS50929">
    <property type="entry name" value="ABC_TM1F"/>
    <property type="match status" value="1"/>
</dbReference>
<dbReference type="PANTHER" id="PTHR43394">
    <property type="entry name" value="ATP-DEPENDENT PERMEASE MDL1, MITOCHONDRIAL"/>
    <property type="match status" value="1"/>
</dbReference>
<keyword evidence="5 12" id="KW-0812">Transmembrane</keyword>
<dbReference type="Pfam" id="PF00005">
    <property type="entry name" value="ABC_tran"/>
    <property type="match status" value="1"/>
</dbReference>
<dbReference type="Proteomes" id="UP000011666">
    <property type="component" value="Unassembled WGS sequence"/>
</dbReference>
<evidence type="ECO:0000256" key="5">
    <source>
        <dbReference type="ARBA" id="ARBA00022692"/>
    </source>
</evidence>
<keyword evidence="9 12" id="KW-0472">Membrane</keyword>
<evidence type="ECO:0000256" key="4">
    <source>
        <dbReference type="ARBA" id="ARBA00022519"/>
    </source>
</evidence>
<evidence type="ECO:0000256" key="11">
    <source>
        <dbReference type="SAM" id="MobiDB-lite"/>
    </source>
</evidence>
<evidence type="ECO:0000313" key="15">
    <source>
        <dbReference type="EMBL" id="GAC67963.1"/>
    </source>
</evidence>
<evidence type="ECO:0000256" key="1">
    <source>
        <dbReference type="ARBA" id="ARBA00004429"/>
    </source>
</evidence>
<feature type="transmembrane region" description="Helical" evidence="12">
    <location>
        <begin position="192"/>
        <end position="212"/>
    </location>
</feature>
<feature type="transmembrane region" description="Helical" evidence="12">
    <location>
        <begin position="91"/>
        <end position="124"/>
    </location>
</feature>
<proteinExistence type="inferred from homology"/>
<dbReference type="SUPFAM" id="SSF52540">
    <property type="entry name" value="P-loop containing nucleoside triphosphate hydrolases"/>
    <property type="match status" value="1"/>
</dbReference>
<dbReference type="InterPro" id="IPR003593">
    <property type="entry name" value="AAA+_ATPase"/>
</dbReference>
<evidence type="ECO:0000256" key="10">
    <source>
        <dbReference type="ARBA" id="ARBA00023455"/>
    </source>
</evidence>
<evidence type="ECO:0000256" key="9">
    <source>
        <dbReference type="ARBA" id="ARBA00023136"/>
    </source>
</evidence>
<dbReference type="OrthoDB" id="4364503at2"/>
<dbReference type="InterPro" id="IPR039421">
    <property type="entry name" value="Type_1_exporter"/>
</dbReference>
<keyword evidence="16" id="KW-1185">Reference proteome</keyword>
<dbReference type="SMART" id="SM00382">
    <property type="entry name" value="AAA"/>
    <property type="match status" value="1"/>
</dbReference>
<dbReference type="InterPro" id="IPR036640">
    <property type="entry name" value="ABC1_TM_sf"/>
</dbReference>
<dbReference type="GO" id="GO:0005886">
    <property type="term" value="C:plasma membrane"/>
    <property type="evidence" value="ECO:0007669"/>
    <property type="project" value="UniProtKB-SubCell"/>
</dbReference>
<feature type="domain" description="ABC transporter" evidence="13">
    <location>
        <begin position="394"/>
        <end position="638"/>
    </location>
</feature>
<dbReference type="AlphaFoldDB" id="M0QHE4"/>
<name>M0QHE4_9ACTN</name>
<evidence type="ECO:0000259" key="13">
    <source>
        <dbReference type="PROSITE" id="PS50893"/>
    </source>
</evidence>
<evidence type="ECO:0000256" key="8">
    <source>
        <dbReference type="ARBA" id="ARBA00022989"/>
    </source>
</evidence>
<dbReference type="GO" id="GO:0016887">
    <property type="term" value="F:ATP hydrolysis activity"/>
    <property type="evidence" value="ECO:0007669"/>
    <property type="project" value="InterPro"/>
</dbReference>
<dbReference type="InterPro" id="IPR003439">
    <property type="entry name" value="ABC_transporter-like_ATP-bd"/>
</dbReference>
<dbReference type="GO" id="GO:0005524">
    <property type="term" value="F:ATP binding"/>
    <property type="evidence" value="ECO:0007669"/>
    <property type="project" value="UniProtKB-KW"/>
</dbReference>
<gene>
    <name evidence="15" type="ORF">GS4_11_02320</name>
</gene>
<keyword evidence="4" id="KW-0997">Cell inner membrane</keyword>
<dbReference type="GO" id="GO:0015421">
    <property type="term" value="F:ABC-type oligopeptide transporter activity"/>
    <property type="evidence" value="ECO:0007669"/>
    <property type="project" value="TreeGrafter"/>
</dbReference>
<dbReference type="EMBL" id="BANX01000011">
    <property type="protein sequence ID" value="GAC67963.1"/>
    <property type="molecule type" value="Genomic_DNA"/>
</dbReference>
<keyword evidence="2" id="KW-0813">Transport</keyword>
<dbReference type="PROSITE" id="PS50893">
    <property type="entry name" value="ABC_TRANSPORTER_2"/>
    <property type="match status" value="1"/>
</dbReference>
<accession>M0QHE4</accession>
<dbReference type="CDD" id="cd18547">
    <property type="entry name" value="ABC_6TM_Tm288_like"/>
    <property type="match status" value="1"/>
</dbReference>
<reference evidence="15 16" key="1">
    <citation type="submission" date="2013-01" db="EMBL/GenBank/DDBJ databases">
        <title>Whole genome shotgun sequence of Gordonia soli NBRC 108243.</title>
        <authorList>
            <person name="Isaki-Nakamura S."/>
            <person name="Hosoyama A."/>
            <person name="Tsuchikane K."/>
            <person name="Ando Y."/>
            <person name="Baba S."/>
            <person name="Ohji S."/>
            <person name="Hamada M."/>
            <person name="Tamura T."/>
            <person name="Yamazoe A."/>
            <person name="Yamazaki S."/>
            <person name="Fujita N."/>
        </authorList>
    </citation>
    <scope>NUCLEOTIDE SEQUENCE [LARGE SCALE GENOMIC DNA]</scope>
    <source>
        <strain evidence="15 16">NBRC 108243</strain>
    </source>
</reference>
<organism evidence="15 16">
    <name type="scientific">Gordonia soli NBRC 108243</name>
    <dbReference type="NCBI Taxonomy" id="1223545"/>
    <lineage>
        <taxon>Bacteria</taxon>
        <taxon>Bacillati</taxon>
        <taxon>Actinomycetota</taxon>
        <taxon>Actinomycetes</taxon>
        <taxon>Mycobacteriales</taxon>
        <taxon>Gordoniaceae</taxon>
        <taxon>Gordonia</taxon>
    </lineage>
</organism>
<feature type="region of interest" description="Disordered" evidence="11">
    <location>
        <begin position="1"/>
        <end position="26"/>
    </location>
</feature>
<evidence type="ECO:0000256" key="12">
    <source>
        <dbReference type="SAM" id="Phobius"/>
    </source>
</evidence>
<dbReference type="Gene3D" id="1.20.1560.10">
    <property type="entry name" value="ABC transporter type 1, transmembrane domain"/>
    <property type="match status" value="1"/>
</dbReference>
<comment type="similarity">
    <text evidence="10">Belongs to the ABC transporter superfamily. Siderophore-Fe(3+) uptake transporter (SIUT) (TC 3.A.1.21) family.</text>
</comment>
<sequence length="661" mass="69143">MPESTTSRPATPTHQSAAAAKPRETAPSREGSLVWLLRQIALPRRRRFTVTALATLGVCGSIVTPLIYGAITNVIVDGASGPEPMPWSRLWTLVGVQATLFVAIFVCNLSQGLLLTSAIARAVYGLRARVEAKIHRLPLRVLESGSRGELMSKITAHTDNATTVVGPILVSAPTSVLTVVVVTVLLFVVSPLLAAIALIAAPVSAVLAVLVARRARPHLVTQWTTTAVLTGHIEEELSARRMVSAYGAESITGRRFDELNDRLFGSVRSAQWASGTLAPLVTAVNSAVFVTLAVVGGIQVIHGDLSLGAAQAVILLSQQLSSGMRELAAFYPRIQSGSVSAGKVREVLETPEDDDHGTSMNGGDRPEAADIQAMAIDGAVGGVQTGRHHRPPEIDFDAVDFAYDPETPVLRGVSFTIGSGSTTAIVGSTGSGKTTLTRLLQAFYPTDGGRIRIDGTDIRTLGRDATRSAMAVVTQEPWLFTGTVRENIAYGAPPDAAEPAADVTGADARLERALVDGHVGQIIAALPDGLDTAVGHDADNLSAGERQLITVTRAMAAEPSILILDEATSAADPRTELLIQQALHRLRSRTTTLLITHRLATAARADQIVVLEDGQVVEVGTHADLLAADGLYARRCRADVVTDGAAVGSASGSGAASGPTG</sequence>
<feature type="compositionally biased region" description="Polar residues" evidence="11">
    <location>
        <begin position="1"/>
        <end position="16"/>
    </location>
</feature>
<keyword evidence="8 12" id="KW-1133">Transmembrane helix</keyword>